<accession>A0A1H0N1F5</accession>
<keyword evidence="2" id="KW-1185">Reference proteome</keyword>
<dbReference type="RefSeq" id="WP_092832667.1">
    <property type="nucleotide sequence ID" value="NZ_CP028290.1"/>
</dbReference>
<reference evidence="2" key="1">
    <citation type="submission" date="2016-10" db="EMBL/GenBank/DDBJ databases">
        <authorList>
            <person name="Varghese N."/>
            <person name="Submissions S."/>
        </authorList>
    </citation>
    <scope>NUCLEOTIDE SEQUENCE [LARGE SCALE GENOMIC DNA]</scope>
    <source>
        <strain evidence="2">DSM 17101</strain>
    </source>
</reference>
<dbReference type="Proteomes" id="UP000199317">
    <property type="component" value="Unassembled WGS sequence"/>
</dbReference>
<name>A0A1H0N1F5_9BURK</name>
<organism evidence="1 2">
    <name type="scientific">Paracidovorax cattleyae</name>
    <dbReference type="NCBI Taxonomy" id="80868"/>
    <lineage>
        <taxon>Bacteria</taxon>
        <taxon>Pseudomonadati</taxon>
        <taxon>Pseudomonadota</taxon>
        <taxon>Betaproteobacteria</taxon>
        <taxon>Burkholderiales</taxon>
        <taxon>Comamonadaceae</taxon>
        <taxon>Paracidovorax</taxon>
    </lineage>
</organism>
<dbReference type="EMBL" id="FNJL01000004">
    <property type="protein sequence ID" value="SDO86355.1"/>
    <property type="molecule type" value="Genomic_DNA"/>
</dbReference>
<proteinExistence type="predicted"/>
<evidence type="ECO:0000313" key="1">
    <source>
        <dbReference type="EMBL" id="SDO86355.1"/>
    </source>
</evidence>
<evidence type="ECO:0000313" key="2">
    <source>
        <dbReference type="Proteomes" id="UP000199317"/>
    </source>
</evidence>
<gene>
    <name evidence="1" type="ORF">SAMN04489708_104153</name>
</gene>
<sequence>MIRVIDVKGRAHLINEAQIVRITEADTSSQWHGIRAFIKMQDGATIEVWDTVSEIAHSINQAEYAARYEWLRSRDLDAIHQGGIFAGKTPDNVVLNGADLDAAIDAERRRY</sequence>
<protein>
    <submittedName>
        <fullName evidence="1">Uncharacterized protein</fullName>
    </submittedName>
</protein>
<dbReference type="AlphaFoldDB" id="A0A1H0N1F5"/>